<feature type="signal peptide" evidence="1">
    <location>
        <begin position="1"/>
        <end position="20"/>
    </location>
</feature>
<dbReference type="Proteomes" id="UP000284772">
    <property type="component" value="Unassembled WGS sequence"/>
</dbReference>
<dbReference type="SUPFAM" id="SSF75005">
    <property type="entry name" value="Arabinanase/levansucrase/invertase"/>
    <property type="match status" value="2"/>
</dbReference>
<evidence type="ECO:0000313" key="3">
    <source>
        <dbReference type="Proteomes" id="UP000284772"/>
    </source>
</evidence>
<dbReference type="EMBL" id="QRWT01000014">
    <property type="protein sequence ID" value="RGT50616.1"/>
    <property type="molecule type" value="Genomic_DNA"/>
</dbReference>
<name>A0A3E4KX12_9BACE</name>
<feature type="chain" id="PRO_5043182442" description="Glycosyl hydrolase family 32" evidence="1">
    <location>
        <begin position="21"/>
        <end position="324"/>
    </location>
</feature>
<dbReference type="InterPro" id="IPR050727">
    <property type="entry name" value="GH43_arabinanases"/>
</dbReference>
<evidence type="ECO:0008006" key="4">
    <source>
        <dbReference type="Google" id="ProtNLM"/>
    </source>
</evidence>
<protein>
    <recommendedName>
        <fullName evidence="4">Glycosyl hydrolase family 32</fullName>
    </recommendedName>
</protein>
<dbReference type="PANTHER" id="PTHR43301:SF3">
    <property type="entry name" value="ARABINAN ENDO-1,5-ALPHA-L-ARABINOSIDASE A-RELATED"/>
    <property type="match status" value="1"/>
</dbReference>
<evidence type="ECO:0000313" key="2">
    <source>
        <dbReference type="EMBL" id="RGT50616.1"/>
    </source>
</evidence>
<comment type="caution">
    <text evidence="2">The sequence shown here is derived from an EMBL/GenBank/DDBJ whole genome shotgun (WGS) entry which is preliminary data.</text>
</comment>
<evidence type="ECO:0000256" key="1">
    <source>
        <dbReference type="SAM" id="SignalP"/>
    </source>
</evidence>
<reference evidence="2 3" key="1">
    <citation type="submission" date="2018-08" db="EMBL/GenBank/DDBJ databases">
        <title>A genome reference for cultivated species of the human gut microbiota.</title>
        <authorList>
            <person name="Zou Y."/>
            <person name="Xue W."/>
            <person name="Luo G."/>
        </authorList>
    </citation>
    <scope>NUCLEOTIDE SEQUENCE [LARGE SCALE GENOMIC DNA]</scope>
    <source>
        <strain evidence="2 3">AF19-10AC</strain>
    </source>
</reference>
<dbReference type="RefSeq" id="WP_115503126.1">
    <property type="nucleotide sequence ID" value="NZ_CABMMK010000005.1"/>
</dbReference>
<dbReference type="Gene3D" id="2.115.10.20">
    <property type="entry name" value="Glycosyl hydrolase domain, family 43"/>
    <property type="match status" value="2"/>
</dbReference>
<dbReference type="PROSITE" id="PS51257">
    <property type="entry name" value="PROKAR_LIPOPROTEIN"/>
    <property type="match status" value="1"/>
</dbReference>
<dbReference type="PANTHER" id="PTHR43301">
    <property type="entry name" value="ARABINAN ENDO-1,5-ALPHA-L-ARABINOSIDASE"/>
    <property type="match status" value="1"/>
</dbReference>
<gene>
    <name evidence="2" type="ORF">DWX27_13690</name>
</gene>
<organism evidence="2 3">
    <name type="scientific">Bacteroides intestinalis</name>
    <dbReference type="NCBI Taxonomy" id="329854"/>
    <lineage>
        <taxon>Bacteria</taxon>
        <taxon>Pseudomonadati</taxon>
        <taxon>Bacteroidota</taxon>
        <taxon>Bacteroidia</taxon>
        <taxon>Bacteroidales</taxon>
        <taxon>Bacteroidaceae</taxon>
        <taxon>Bacteroides</taxon>
    </lineage>
</organism>
<dbReference type="InterPro" id="IPR023296">
    <property type="entry name" value="Glyco_hydro_beta-prop_sf"/>
</dbReference>
<sequence>MKYISVIFLLMMLASCQVNKDKVNLSKLESPIIFKGDDNTAYRDPAILYQDEQFYLYFTLSRVENDSVFQYTAQSRSRDLVNWTPYEIITPRDQKFDFCSPGNVIKYNDEWIMCLQTYPRPNYTVDQMPRFGNNEARLYTMTSKNLETWSQPELLRVKGNDVSIEKMGRMIDAYFIEDNNEPGKWWCFYKQNGVSMSYSYNLRDWTFFGYTESGENVCVLTENDEYILLHSLKNGMEIKKSKDLVHWEDFGPLITLGQQNWEWAKGRISAGAILDLRKVDGINKYLMFFHGSGPLTEEEGDFDKNSSLGIAWSDDLTNWEWPGK</sequence>
<dbReference type="AlphaFoldDB" id="A0A3E4KX12"/>
<keyword evidence="1" id="KW-0732">Signal</keyword>
<accession>A0A3E4KX12</accession>
<proteinExistence type="predicted"/>